<dbReference type="EMBL" id="LR797107">
    <property type="protein sequence ID" value="CAB4187255.1"/>
    <property type="molecule type" value="Genomic_DNA"/>
</dbReference>
<protein>
    <submittedName>
        <fullName evidence="4">Uncharacterized protein</fullName>
    </submittedName>
</protein>
<feature type="region of interest" description="Disordered" evidence="1">
    <location>
        <begin position="1"/>
        <end position="22"/>
    </location>
</feature>
<dbReference type="EMBL" id="LR797469">
    <property type="protein sequence ID" value="CAB4218364.1"/>
    <property type="molecule type" value="Genomic_DNA"/>
</dbReference>
<proteinExistence type="predicted"/>
<name>A0A6J5SUG0_9CAUD</name>
<dbReference type="EMBL" id="LR797292">
    <property type="protein sequence ID" value="CAB4199937.1"/>
    <property type="molecule type" value="Genomic_DNA"/>
</dbReference>
<accession>A0A6J5SUG0</accession>
<gene>
    <name evidence="2" type="ORF">UFOVP1154_24</name>
    <name evidence="3" type="ORF">UFOVP1341_13</name>
    <name evidence="4" type="ORF">UFOVP1601_14</name>
</gene>
<evidence type="ECO:0000313" key="3">
    <source>
        <dbReference type="EMBL" id="CAB4199937.1"/>
    </source>
</evidence>
<evidence type="ECO:0000313" key="2">
    <source>
        <dbReference type="EMBL" id="CAB4187255.1"/>
    </source>
</evidence>
<reference evidence="4" key="1">
    <citation type="submission" date="2020-05" db="EMBL/GenBank/DDBJ databases">
        <authorList>
            <person name="Chiriac C."/>
            <person name="Salcher M."/>
            <person name="Ghai R."/>
            <person name="Kavagutti S V."/>
        </authorList>
    </citation>
    <scope>NUCLEOTIDE SEQUENCE</scope>
</reference>
<feature type="compositionally biased region" description="Polar residues" evidence="1">
    <location>
        <begin position="1"/>
        <end position="13"/>
    </location>
</feature>
<organism evidence="4">
    <name type="scientific">uncultured Caudovirales phage</name>
    <dbReference type="NCBI Taxonomy" id="2100421"/>
    <lineage>
        <taxon>Viruses</taxon>
        <taxon>Duplodnaviria</taxon>
        <taxon>Heunggongvirae</taxon>
        <taxon>Uroviricota</taxon>
        <taxon>Caudoviricetes</taxon>
        <taxon>Peduoviridae</taxon>
        <taxon>Maltschvirus</taxon>
        <taxon>Maltschvirus maltsch</taxon>
    </lineage>
</organism>
<evidence type="ECO:0000313" key="4">
    <source>
        <dbReference type="EMBL" id="CAB4218364.1"/>
    </source>
</evidence>
<evidence type="ECO:0000256" key="1">
    <source>
        <dbReference type="SAM" id="MobiDB-lite"/>
    </source>
</evidence>
<sequence>MTTAELLKQSRQAHASARAELGNAGRSEKYLQLLGEAQAARLAAGEADPTFTDPEWLEDARMLPRPGVTGPQYHRVPGLSRAEVAAKRHAELIVYFDEQLHRGGAQ</sequence>